<protein>
    <recommendedName>
        <fullName evidence="3">Mesaconyl-C4 CoA hydratase</fullName>
    </recommendedName>
</protein>
<dbReference type="SUPFAM" id="SSF54637">
    <property type="entry name" value="Thioesterase/thiol ester dehydrase-isomerase"/>
    <property type="match status" value="1"/>
</dbReference>
<organism evidence="1 2">
    <name type="scientific">Cladonia borealis</name>
    <dbReference type="NCBI Taxonomy" id="184061"/>
    <lineage>
        <taxon>Eukaryota</taxon>
        <taxon>Fungi</taxon>
        <taxon>Dikarya</taxon>
        <taxon>Ascomycota</taxon>
        <taxon>Pezizomycotina</taxon>
        <taxon>Lecanoromycetes</taxon>
        <taxon>OSLEUM clade</taxon>
        <taxon>Lecanoromycetidae</taxon>
        <taxon>Lecanorales</taxon>
        <taxon>Lecanorineae</taxon>
        <taxon>Cladoniaceae</taxon>
        <taxon>Cladonia</taxon>
    </lineage>
</organism>
<dbReference type="EMBL" id="JAFEKC020000009">
    <property type="protein sequence ID" value="KAK0512765.1"/>
    <property type="molecule type" value="Genomic_DNA"/>
</dbReference>
<evidence type="ECO:0000313" key="1">
    <source>
        <dbReference type="EMBL" id="KAK0512765.1"/>
    </source>
</evidence>
<dbReference type="Gene3D" id="3.10.129.10">
    <property type="entry name" value="Hotdog Thioesterase"/>
    <property type="match status" value="1"/>
</dbReference>
<evidence type="ECO:0008006" key="3">
    <source>
        <dbReference type="Google" id="ProtNLM"/>
    </source>
</evidence>
<dbReference type="Proteomes" id="UP001166286">
    <property type="component" value="Unassembled WGS sequence"/>
</dbReference>
<evidence type="ECO:0000313" key="2">
    <source>
        <dbReference type="Proteomes" id="UP001166286"/>
    </source>
</evidence>
<dbReference type="InterPro" id="IPR029069">
    <property type="entry name" value="HotDog_dom_sf"/>
</dbReference>
<comment type="caution">
    <text evidence="1">The sequence shown here is derived from an EMBL/GenBank/DDBJ whole genome shotgun (WGS) entry which is preliminary data.</text>
</comment>
<name>A0AA39R2W2_9LECA</name>
<proteinExistence type="predicted"/>
<accession>A0AA39R2W2</accession>
<gene>
    <name evidence="1" type="ORF">JMJ35_004782</name>
</gene>
<dbReference type="InterPro" id="IPR052741">
    <property type="entry name" value="Mitochondrial_HTD2"/>
</dbReference>
<dbReference type="PANTHER" id="PTHR28152">
    <property type="entry name" value="HYDROXYACYL-THIOESTER DEHYDRATASE TYPE 2, MITOCHONDRIAL"/>
    <property type="match status" value="1"/>
</dbReference>
<dbReference type="PANTHER" id="PTHR28152:SF1">
    <property type="entry name" value="HYDROXYACYL-THIOESTER DEHYDRATASE TYPE 2, MITOCHONDRIAL"/>
    <property type="match status" value="1"/>
</dbReference>
<dbReference type="GO" id="GO:0019171">
    <property type="term" value="F:(3R)-hydroxyacyl-[acyl-carrier-protein] dehydratase activity"/>
    <property type="evidence" value="ECO:0007669"/>
    <property type="project" value="TreeGrafter"/>
</dbReference>
<dbReference type="AlphaFoldDB" id="A0AA39R2W2"/>
<sequence length="366" mass="41376">MHSTLVMRRAAASFVPTNPYLSLNGCIFKRHSSDLSELKAEMTARKLATISDVLTAIPTRLLNASLTDYLPNHFKAQPFTLPYGYHLVHFPPPIRSSKLLPDGTDPMQSPGGLFTRRMWAGGDIIFGPSGKLDNSYIHCVERISNVQVRGLEEDQKIFVSIERSVFPGKKAGDSRDETGRWTGGLLKEMRTLVFMRSDRPKAPVDPSNTSDKVLKTAQSPDYSHHLVPTPTLLFRFSALTFNAHAIHLDKQYCREVEGHRNLLVHGPLSLVLMLQFMQHCLMKENRERKDGKREWIRSIQYRNLAPLYAEEDMKICLKRKGQEDLKADWDVWIEGRDGGYAVKGAVTTKIVASNEVEVNHQVHNSG</sequence>
<dbReference type="GO" id="GO:0005739">
    <property type="term" value="C:mitochondrion"/>
    <property type="evidence" value="ECO:0007669"/>
    <property type="project" value="TreeGrafter"/>
</dbReference>
<reference evidence="1" key="1">
    <citation type="submission" date="2023-03" db="EMBL/GenBank/DDBJ databases">
        <title>Complete genome of Cladonia borealis.</title>
        <authorList>
            <person name="Park H."/>
        </authorList>
    </citation>
    <scope>NUCLEOTIDE SEQUENCE</scope>
    <source>
        <strain evidence="1">ANT050790</strain>
    </source>
</reference>
<keyword evidence="2" id="KW-1185">Reference proteome</keyword>